<dbReference type="SUPFAM" id="SSF52540">
    <property type="entry name" value="P-loop containing nucleoside triphosphate hydrolases"/>
    <property type="match status" value="1"/>
</dbReference>
<dbReference type="PANTHER" id="PTHR32182:SF22">
    <property type="entry name" value="ATP-DEPENDENT ENDONUCLEASE, OLD FAMILY-RELATED"/>
    <property type="match status" value="1"/>
</dbReference>
<dbReference type="PANTHER" id="PTHR32182">
    <property type="entry name" value="DNA REPLICATION AND REPAIR PROTEIN RECF"/>
    <property type="match status" value="1"/>
</dbReference>
<dbReference type="GO" id="GO:0016887">
    <property type="term" value="F:ATP hydrolysis activity"/>
    <property type="evidence" value="ECO:0007669"/>
    <property type="project" value="InterPro"/>
</dbReference>
<feature type="domain" description="ATPase AAA-type core" evidence="3">
    <location>
        <begin position="237"/>
        <end position="330"/>
    </location>
</feature>
<evidence type="ECO:0000259" key="3">
    <source>
        <dbReference type="Pfam" id="PF13304"/>
    </source>
</evidence>
<dbReference type="PIRSF" id="PIRSF029347">
    <property type="entry name" value="RecF"/>
    <property type="match status" value="1"/>
</dbReference>
<dbReference type="Pfam" id="PF13304">
    <property type="entry name" value="AAA_21"/>
    <property type="match status" value="1"/>
</dbReference>
<evidence type="ECO:0000313" key="4">
    <source>
        <dbReference type="EMBL" id="GES26719.1"/>
    </source>
</evidence>
<dbReference type="Proteomes" id="UP000377595">
    <property type="component" value="Unassembled WGS sequence"/>
</dbReference>
<protein>
    <submittedName>
        <fullName evidence="4">Chromosome segregation protein SMC</fullName>
    </submittedName>
</protein>
<dbReference type="GO" id="GO:0006302">
    <property type="term" value="P:double-strand break repair"/>
    <property type="evidence" value="ECO:0007669"/>
    <property type="project" value="TreeGrafter"/>
</dbReference>
<keyword evidence="5" id="KW-1185">Reference proteome</keyword>
<evidence type="ECO:0000256" key="1">
    <source>
        <dbReference type="ARBA" id="ARBA00023236"/>
    </source>
</evidence>
<dbReference type="EMBL" id="BLAF01000095">
    <property type="protein sequence ID" value="GES26719.1"/>
    <property type="molecule type" value="Genomic_DNA"/>
</dbReference>
<keyword evidence="1" id="KW-0742">SOS response</keyword>
<gene>
    <name evidence="4" type="ORF">Aple_096180</name>
</gene>
<dbReference type="InterPro" id="IPR003959">
    <property type="entry name" value="ATPase_AAA_core"/>
</dbReference>
<accession>A0A5M3Y354</accession>
<dbReference type="GO" id="GO:0009432">
    <property type="term" value="P:SOS response"/>
    <property type="evidence" value="ECO:0007669"/>
    <property type="project" value="UniProtKB-KW"/>
</dbReference>
<dbReference type="InterPro" id="IPR041685">
    <property type="entry name" value="AAA_GajA/Old/RecF-like"/>
</dbReference>
<name>A0A5M3Y354_9ACTN</name>
<organism evidence="4 5">
    <name type="scientific">Acrocarpospora pleiomorpha</name>
    <dbReference type="NCBI Taxonomy" id="90975"/>
    <lineage>
        <taxon>Bacteria</taxon>
        <taxon>Bacillati</taxon>
        <taxon>Actinomycetota</taxon>
        <taxon>Actinomycetes</taxon>
        <taxon>Streptosporangiales</taxon>
        <taxon>Streptosporangiaceae</taxon>
        <taxon>Acrocarpospora</taxon>
    </lineage>
</organism>
<sequence length="384" mass="41958">MIPWSEHCRSSVSEEWLTLAQRLSKITIEGFTSIRSATVELGALNVLVGANGAGKSNFVKALELLGYLADGELGLFVGLSGGASALLHDEPGSTARISLELGAGLNSYKAVLRPGSRDDLIFDGEYIGYDGFMNSFSVNLGRGHRESLLGEEIGQRGQSSVAGYVAEILNGCRVYHFHDTSSTAPVKRNAFVSDSEALHADAANLAPFLLRIREGHPQHYRRVVSSIKQVAPFFREFVLEPEASTDRISLRWRQEGSETVLPANAFSDGTLRFVCLSALLLQPDLPALVVLDEPELGLHPFAIVQLAEMLQNASKRSQVLIATQSVTLMNRFLVDDLIVVERAEGASVFSRPDPERLEAWLDEYGLGELWEKNLLGGRPGPERL</sequence>
<dbReference type="InterPro" id="IPR014555">
    <property type="entry name" value="RecF-like"/>
</dbReference>
<dbReference type="GO" id="GO:0000731">
    <property type="term" value="P:DNA synthesis involved in DNA repair"/>
    <property type="evidence" value="ECO:0007669"/>
    <property type="project" value="TreeGrafter"/>
</dbReference>
<evidence type="ECO:0000259" key="2">
    <source>
        <dbReference type="Pfam" id="PF13175"/>
    </source>
</evidence>
<feature type="domain" description="Endonuclease GajA/Old nuclease/RecF-like AAA" evidence="2">
    <location>
        <begin position="23"/>
        <end position="65"/>
    </location>
</feature>
<dbReference type="InterPro" id="IPR027417">
    <property type="entry name" value="P-loop_NTPase"/>
</dbReference>
<comment type="caution">
    <text evidence="4">The sequence shown here is derived from an EMBL/GenBank/DDBJ whole genome shotgun (WGS) entry which is preliminary data.</text>
</comment>
<evidence type="ECO:0000313" key="5">
    <source>
        <dbReference type="Proteomes" id="UP000377595"/>
    </source>
</evidence>
<reference evidence="4 5" key="1">
    <citation type="submission" date="2019-10" db="EMBL/GenBank/DDBJ databases">
        <title>Whole genome shotgun sequence of Acrocarpospora pleiomorpha NBRC 16267.</title>
        <authorList>
            <person name="Ichikawa N."/>
            <person name="Kimura A."/>
            <person name="Kitahashi Y."/>
            <person name="Komaki H."/>
            <person name="Oguchi A."/>
        </authorList>
    </citation>
    <scope>NUCLEOTIDE SEQUENCE [LARGE SCALE GENOMIC DNA]</scope>
    <source>
        <strain evidence="4 5">NBRC 16267</strain>
    </source>
</reference>
<dbReference type="GO" id="GO:0005524">
    <property type="term" value="F:ATP binding"/>
    <property type="evidence" value="ECO:0007669"/>
    <property type="project" value="InterPro"/>
</dbReference>
<dbReference type="AlphaFoldDB" id="A0A5M3Y354"/>
<proteinExistence type="predicted"/>
<dbReference type="Pfam" id="PF13175">
    <property type="entry name" value="AAA_15"/>
    <property type="match status" value="1"/>
</dbReference>
<keyword evidence="1" id="KW-0227">DNA damage</keyword>
<dbReference type="Gene3D" id="3.40.50.300">
    <property type="entry name" value="P-loop containing nucleotide triphosphate hydrolases"/>
    <property type="match status" value="2"/>
</dbReference>